<dbReference type="PANTHER" id="PTHR34471:SF1">
    <property type="entry name" value="ARGININE REPRESSOR"/>
    <property type="match status" value="1"/>
</dbReference>
<evidence type="ECO:0000259" key="10">
    <source>
        <dbReference type="Pfam" id="PF02863"/>
    </source>
</evidence>
<dbReference type="HAMAP" id="MF_00173">
    <property type="entry name" value="Arg_repressor"/>
    <property type="match status" value="1"/>
</dbReference>
<dbReference type="GO" id="GO:0005737">
    <property type="term" value="C:cytoplasm"/>
    <property type="evidence" value="ECO:0007669"/>
    <property type="project" value="UniProtKB-SubCell"/>
</dbReference>
<dbReference type="InterPro" id="IPR020900">
    <property type="entry name" value="Arg_repress_DNA-bd"/>
</dbReference>
<evidence type="ECO:0000256" key="1">
    <source>
        <dbReference type="ARBA" id="ARBA00004496"/>
    </source>
</evidence>
<dbReference type="UniPathway" id="UPA00068"/>
<organism evidence="11 12">
    <name type="scientific">Liquorilactobacillus sucicola DSM 21376 = JCM 15457</name>
    <dbReference type="NCBI Taxonomy" id="1423806"/>
    <lineage>
        <taxon>Bacteria</taxon>
        <taxon>Bacillati</taxon>
        <taxon>Bacillota</taxon>
        <taxon>Bacilli</taxon>
        <taxon>Lactobacillales</taxon>
        <taxon>Lactobacillaceae</taxon>
        <taxon>Liquorilactobacillus</taxon>
    </lineage>
</organism>
<dbReference type="PRINTS" id="PR01467">
    <property type="entry name" value="ARGREPRESSOR"/>
</dbReference>
<dbReference type="Pfam" id="PF01316">
    <property type="entry name" value="Arg_repressor"/>
    <property type="match status" value="1"/>
</dbReference>
<protein>
    <recommendedName>
        <fullName evidence="7 8">Arginine repressor</fullName>
    </recommendedName>
</protein>
<dbReference type="NCBIfam" id="TIGR01529">
    <property type="entry name" value="argR_whole"/>
    <property type="match status" value="1"/>
</dbReference>
<dbReference type="PANTHER" id="PTHR34471">
    <property type="entry name" value="ARGININE REPRESSOR"/>
    <property type="match status" value="1"/>
</dbReference>
<dbReference type="SUPFAM" id="SSF55252">
    <property type="entry name" value="C-terminal domain of arginine repressor"/>
    <property type="match status" value="1"/>
</dbReference>
<dbReference type="InterPro" id="IPR036251">
    <property type="entry name" value="Arg_repress_C_sf"/>
</dbReference>
<evidence type="ECO:0000256" key="3">
    <source>
        <dbReference type="ARBA" id="ARBA00022490"/>
    </source>
</evidence>
<keyword evidence="3 7" id="KW-0963">Cytoplasm</keyword>
<comment type="pathway">
    <text evidence="7">Amino-acid biosynthesis; L-arginine biosynthesis [regulation].</text>
</comment>
<dbReference type="EMBL" id="AYZF01000017">
    <property type="protein sequence ID" value="KRN05358.1"/>
    <property type="molecule type" value="Genomic_DNA"/>
</dbReference>
<keyword evidence="5 7" id="KW-0238">DNA-binding</keyword>
<dbReference type="SUPFAM" id="SSF46785">
    <property type="entry name" value="Winged helix' DNA-binding domain"/>
    <property type="match status" value="1"/>
</dbReference>
<evidence type="ECO:0000256" key="5">
    <source>
        <dbReference type="ARBA" id="ARBA00023125"/>
    </source>
</evidence>
<dbReference type="eggNOG" id="COG1438">
    <property type="taxonomic scope" value="Bacteria"/>
</dbReference>
<comment type="function">
    <text evidence="7">Regulates arginine biosynthesis genes.</text>
</comment>
<name>A0A0R2DMS3_9LACO</name>
<evidence type="ECO:0000256" key="7">
    <source>
        <dbReference type="HAMAP-Rule" id="MF_00173"/>
    </source>
</evidence>
<evidence type="ECO:0000259" key="9">
    <source>
        <dbReference type="Pfam" id="PF01316"/>
    </source>
</evidence>
<dbReference type="GO" id="GO:0034618">
    <property type="term" value="F:arginine binding"/>
    <property type="evidence" value="ECO:0007669"/>
    <property type="project" value="InterPro"/>
</dbReference>
<dbReference type="Gene3D" id="3.30.1360.40">
    <property type="match status" value="1"/>
</dbReference>
<comment type="subcellular location">
    <subcellularLocation>
        <location evidence="1 7">Cytoplasm</location>
    </subcellularLocation>
</comment>
<dbReference type="Pfam" id="PF02863">
    <property type="entry name" value="Arg_repressor_C"/>
    <property type="match status" value="1"/>
</dbReference>
<comment type="caution">
    <text evidence="11">The sequence shown here is derived from an EMBL/GenBank/DDBJ whole genome shotgun (WGS) entry which is preliminary data.</text>
</comment>
<evidence type="ECO:0000256" key="6">
    <source>
        <dbReference type="ARBA" id="ARBA00023163"/>
    </source>
</evidence>
<evidence type="ECO:0000313" key="12">
    <source>
        <dbReference type="Proteomes" id="UP000050961"/>
    </source>
</evidence>
<dbReference type="GO" id="GO:0006526">
    <property type="term" value="P:L-arginine biosynthetic process"/>
    <property type="evidence" value="ECO:0007669"/>
    <property type="project" value="UniProtKB-UniPathway"/>
</dbReference>
<proteinExistence type="inferred from homology"/>
<sequence>MTVMRKQDRQKAIKTLIQQNSIERQEDIVKLLREQGIEVTQATISRDIKEMQLIKLPSPEGNYHYSMPTEKKMDAEKKLQHTLHDAYVSSKVQGEFFLIKVLPGNGPAVASLIDQLKLEQIFGTIGDDDTVLVISTSTEKTLETQKLLLDMTE</sequence>
<feature type="domain" description="Arginine repressor C-terminal" evidence="10">
    <location>
        <begin position="83"/>
        <end position="148"/>
    </location>
</feature>
<evidence type="ECO:0000256" key="2">
    <source>
        <dbReference type="ARBA" id="ARBA00008316"/>
    </source>
</evidence>
<dbReference type="GO" id="GO:0003677">
    <property type="term" value="F:DNA binding"/>
    <property type="evidence" value="ECO:0007669"/>
    <property type="project" value="UniProtKB-KW"/>
</dbReference>
<dbReference type="InterPro" id="IPR036388">
    <property type="entry name" value="WH-like_DNA-bd_sf"/>
</dbReference>
<keyword evidence="12" id="KW-1185">Reference proteome</keyword>
<dbReference type="InterPro" id="IPR020899">
    <property type="entry name" value="Arg_repress_C"/>
</dbReference>
<dbReference type="GO" id="GO:0051259">
    <property type="term" value="P:protein complex oligomerization"/>
    <property type="evidence" value="ECO:0007669"/>
    <property type="project" value="InterPro"/>
</dbReference>
<keyword evidence="7" id="KW-0028">Amino-acid biosynthesis</keyword>
<dbReference type="STRING" id="1423806.FD15_GL001911"/>
<dbReference type="GO" id="GO:1900079">
    <property type="term" value="P:regulation of arginine biosynthetic process"/>
    <property type="evidence" value="ECO:0007669"/>
    <property type="project" value="UniProtKB-UniRule"/>
</dbReference>
<evidence type="ECO:0000256" key="4">
    <source>
        <dbReference type="ARBA" id="ARBA00023015"/>
    </source>
</evidence>
<keyword evidence="7" id="KW-0678">Repressor</keyword>
<dbReference type="GO" id="GO:0003700">
    <property type="term" value="F:DNA-binding transcription factor activity"/>
    <property type="evidence" value="ECO:0007669"/>
    <property type="project" value="UniProtKB-UniRule"/>
</dbReference>
<dbReference type="Gene3D" id="1.10.10.10">
    <property type="entry name" value="Winged helix-like DNA-binding domain superfamily/Winged helix DNA-binding domain"/>
    <property type="match status" value="1"/>
</dbReference>
<keyword evidence="4 7" id="KW-0805">Transcription regulation</keyword>
<comment type="similarity">
    <text evidence="2 7">Belongs to the ArgR family.</text>
</comment>
<dbReference type="PATRIC" id="fig|1423806.3.peg.1945"/>
<evidence type="ECO:0000256" key="8">
    <source>
        <dbReference type="NCBIfam" id="TIGR01529"/>
    </source>
</evidence>
<keyword evidence="7" id="KW-0055">Arginine biosynthesis</keyword>
<dbReference type="Proteomes" id="UP000050961">
    <property type="component" value="Unassembled WGS sequence"/>
</dbReference>
<accession>A0A0R2DMS3</accession>
<reference evidence="11 12" key="1">
    <citation type="journal article" date="2015" name="Genome Announc.">
        <title>Expanding the biotechnology potential of lactobacilli through comparative genomics of 213 strains and associated genera.</title>
        <authorList>
            <person name="Sun Z."/>
            <person name="Harris H.M."/>
            <person name="McCann A."/>
            <person name="Guo C."/>
            <person name="Argimon S."/>
            <person name="Zhang W."/>
            <person name="Yang X."/>
            <person name="Jeffery I.B."/>
            <person name="Cooney J.C."/>
            <person name="Kagawa T.F."/>
            <person name="Liu W."/>
            <person name="Song Y."/>
            <person name="Salvetti E."/>
            <person name="Wrobel A."/>
            <person name="Rasinkangas P."/>
            <person name="Parkhill J."/>
            <person name="Rea M.C."/>
            <person name="O'Sullivan O."/>
            <person name="Ritari J."/>
            <person name="Douillard F.P."/>
            <person name="Paul Ross R."/>
            <person name="Yang R."/>
            <person name="Briner A.E."/>
            <person name="Felis G.E."/>
            <person name="de Vos W.M."/>
            <person name="Barrangou R."/>
            <person name="Klaenhammer T.R."/>
            <person name="Caufield P.W."/>
            <person name="Cui Y."/>
            <person name="Zhang H."/>
            <person name="O'Toole P.W."/>
        </authorList>
    </citation>
    <scope>NUCLEOTIDE SEQUENCE [LARGE SCALE GENOMIC DNA]</scope>
    <source>
        <strain evidence="11 12">DSM 21376</strain>
    </source>
</reference>
<feature type="domain" description="Arginine repressor DNA-binding" evidence="9">
    <location>
        <begin position="4"/>
        <end position="72"/>
    </location>
</feature>
<keyword evidence="6 7" id="KW-0804">Transcription</keyword>
<dbReference type="AlphaFoldDB" id="A0A0R2DMS3"/>
<evidence type="ECO:0000313" key="11">
    <source>
        <dbReference type="EMBL" id="KRN05358.1"/>
    </source>
</evidence>
<dbReference type="InterPro" id="IPR036390">
    <property type="entry name" value="WH_DNA-bd_sf"/>
</dbReference>
<gene>
    <name evidence="7" type="primary">argR</name>
    <name evidence="11" type="ORF">FD15_GL001911</name>
</gene>
<dbReference type="InterPro" id="IPR001669">
    <property type="entry name" value="Arg_repress"/>
</dbReference>